<feature type="transmembrane region" description="Helical" evidence="2">
    <location>
        <begin position="20"/>
        <end position="44"/>
    </location>
</feature>
<keyword evidence="2" id="KW-0812">Transmembrane</keyword>
<accession>A0A9X6NDU6</accession>
<feature type="compositionally biased region" description="Polar residues" evidence="1">
    <location>
        <begin position="329"/>
        <end position="341"/>
    </location>
</feature>
<protein>
    <submittedName>
        <fullName evidence="3">Uncharacterized protein</fullName>
    </submittedName>
</protein>
<evidence type="ECO:0000256" key="2">
    <source>
        <dbReference type="SAM" id="Phobius"/>
    </source>
</evidence>
<feature type="transmembrane region" description="Helical" evidence="2">
    <location>
        <begin position="56"/>
        <end position="75"/>
    </location>
</feature>
<dbReference type="EMBL" id="MTYJ01000207">
    <property type="protein sequence ID" value="OWA50896.1"/>
    <property type="molecule type" value="Genomic_DNA"/>
</dbReference>
<gene>
    <name evidence="3" type="ORF">BV898_15399</name>
</gene>
<dbReference type="OrthoDB" id="10598767at2759"/>
<proteinExistence type="predicted"/>
<feature type="transmembrane region" description="Helical" evidence="2">
    <location>
        <begin position="166"/>
        <end position="183"/>
    </location>
</feature>
<feature type="transmembrane region" description="Helical" evidence="2">
    <location>
        <begin position="123"/>
        <end position="146"/>
    </location>
</feature>
<sequence>MENSTVRYLDLHSPAWEVIHFYHPYCVGGLFAVIALLCVFYTAYLFHYRAYNHTGGLLTLILTIGFLFSAARSLLLAQDLDPSIRPIIDLIACIRTPSIASLFGLTFTVIVRSSESEFNKASVLARLVCLVCLLLNYSIATTPTVLRHFYTSRHIITQASLAGAEMYFMVVLFIMGLAYVCMLPKALAHSRHTKSSPKRRLMAAALVGFMSAFLLVGYVFFLLTGFLASHTLRESGTGLGSYIEALLPQLHAIGTSGTEALLTGLLVIAAVLLINTPASSNNSSPDVSLHTATSGAHPEMQGLLMYPGRPASPMASHGGHHSRNAAITGGSSYRSSSQQPANGFHSLYKADA</sequence>
<feature type="region of interest" description="Disordered" evidence="1">
    <location>
        <begin position="311"/>
        <end position="352"/>
    </location>
</feature>
<keyword evidence="2" id="KW-1133">Transmembrane helix</keyword>
<feature type="transmembrane region" description="Helical" evidence="2">
    <location>
        <begin position="249"/>
        <end position="274"/>
    </location>
</feature>
<feature type="transmembrane region" description="Helical" evidence="2">
    <location>
        <begin position="87"/>
        <end position="111"/>
    </location>
</feature>
<dbReference type="AlphaFoldDB" id="A0A9X6NDU6"/>
<evidence type="ECO:0000256" key="1">
    <source>
        <dbReference type="SAM" id="MobiDB-lite"/>
    </source>
</evidence>
<reference evidence="4" key="1">
    <citation type="submission" date="2017-01" db="EMBL/GenBank/DDBJ databases">
        <title>Comparative genomics of anhydrobiosis in the tardigrade Hypsibius dujardini.</title>
        <authorList>
            <person name="Yoshida Y."/>
            <person name="Koutsovoulos G."/>
            <person name="Laetsch D."/>
            <person name="Stevens L."/>
            <person name="Kumar S."/>
            <person name="Horikawa D."/>
            <person name="Ishino K."/>
            <person name="Komine S."/>
            <person name="Tomita M."/>
            <person name="Blaxter M."/>
            <person name="Arakawa K."/>
        </authorList>
    </citation>
    <scope>NUCLEOTIDE SEQUENCE [LARGE SCALE GENOMIC DNA]</scope>
    <source>
        <strain evidence="4">Z151</strain>
    </source>
</reference>
<evidence type="ECO:0000313" key="3">
    <source>
        <dbReference type="EMBL" id="OWA50896.1"/>
    </source>
</evidence>
<evidence type="ECO:0000313" key="4">
    <source>
        <dbReference type="Proteomes" id="UP000192578"/>
    </source>
</evidence>
<dbReference type="Proteomes" id="UP000192578">
    <property type="component" value="Unassembled WGS sequence"/>
</dbReference>
<comment type="caution">
    <text evidence="3">The sequence shown here is derived from an EMBL/GenBank/DDBJ whole genome shotgun (WGS) entry which is preliminary data.</text>
</comment>
<name>A0A9X6NDU6_HYPEX</name>
<keyword evidence="2" id="KW-0472">Membrane</keyword>
<organism evidence="3 4">
    <name type="scientific">Hypsibius exemplaris</name>
    <name type="common">Freshwater tardigrade</name>
    <dbReference type="NCBI Taxonomy" id="2072580"/>
    <lineage>
        <taxon>Eukaryota</taxon>
        <taxon>Metazoa</taxon>
        <taxon>Ecdysozoa</taxon>
        <taxon>Tardigrada</taxon>
        <taxon>Eutardigrada</taxon>
        <taxon>Parachela</taxon>
        <taxon>Hypsibioidea</taxon>
        <taxon>Hypsibiidae</taxon>
        <taxon>Hypsibius</taxon>
    </lineage>
</organism>
<keyword evidence="4" id="KW-1185">Reference proteome</keyword>
<feature type="transmembrane region" description="Helical" evidence="2">
    <location>
        <begin position="204"/>
        <end position="229"/>
    </location>
</feature>